<name>A0AAD5TXB2_9FUNG</name>
<organism evidence="2 3">
    <name type="scientific">Clydaea vesicula</name>
    <dbReference type="NCBI Taxonomy" id="447962"/>
    <lineage>
        <taxon>Eukaryota</taxon>
        <taxon>Fungi</taxon>
        <taxon>Fungi incertae sedis</taxon>
        <taxon>Chytridiomycota</taxon>
        <taxon>Chytridiomycota incertae sedis</taxon>
        <taxon>Chytridiomycetes</taxon>
        <taxon>Lobulomycetales</taxon>
        <taxon>Lobulomycetaceae</taxon>
        <taxon>Clydaea</taxon>
    </lineage>
</organism>
<keyword evidence="3" id="KW-1185">Reference proteome</keyword>
<reference evidence="2" key="1">
    <citation type="submission" date="2020-05" db="EMBL/GenBank/DDBJ databases">
        <title>Phylogenomic resolution of chytrid fungi.</title>
        <authorList>
            <person name="Stajich J.E."/>
            <person name="Amses K."/>
            <person name="Simmons R."/>
            <person name="Seto K."/>
            <person name="Myers J."/>
            <person name="Bonds A."/>
            <person name="Quandt C.A."/>
            <person name="Barry K."/>
            <person name="Liu P."/>
            <person name="Grigoriev I."/>
            <person name="Longcore J.E."/>
            <person name="James T.Y."/>
        </authorList>
    </citation>
    <scope>NUCLEOTIDE SEQUENCE</scope>
    <source>
        <strain evidence="2">JEL0476</strain>
    </source>
</reference>
<evidence type="ECO:0000259" key="1">
    <source>
        <dbReference type="PROSITE" id="PS51459"/>
    </source>
</evidence>
<dbReference type="AlphaFoldDB" id="A0AAD5TXB2"/>
<dbReference type="EMBL" id="JADGJW010000634">
    <property type="protein sequence ID" value="KAJ3214295.1"/>
    <property type="molecule type" value="Genomic_DNA"/>
</dbReference>
<gene>
    <name evidence="2" type="ORF">HK099_006946</name>
</gene>
<feature type="domain" description="Fido" evidence="1">
    <location>
        <begin position="47"/>
        <end position="188"/>
    </location>
</feature>
<evidence type="ECO:0000313" key="3">
    <source>
        <dbReference type="Proteomes" id="UP001211065"/>
    </source>
</evidence>
<dbReference type="Gene3D" id="1.10.3290.10">
    <property type="entry name" value="Fido-like domain"/>
    <property type="match status" value="1"/>
</dbReference>
<dbReference type="InterPro" id="IPR036597">
    <property type="entry name" value="Fido-like_dom_sf"/>
</dbReference>
<dbReference type="SUPFAM" id="SSF140931">
    <property type="entry name" value="Fic-like"/>
    <property type="match status" value="1"/>
</dbReference>
<dbReference type="InterPro" id="IPR003812">
    <property type="entry name" value="Fido"/>
</dbReference>
<dbReference type="Proteomes" id="UP001211065">
    <property type="component" value="Unassembled WGS sequence"/>
</dbReference>
<comment type="caution">
    <text evidence="2">The sequence shown here is derived from an EMBL/GenBank/DDBJ whole genome shotgun (WGS) entry which is preliminary data.</text>
</comment>
<sequence length="265" mass="30706">EFPLTEEEIQNSVIEWIYATNKLEFSGAETIVDTKKILRALMKTQSNVEKEVLQTAELLSTTYDRSSGKLRKSDVYASNIDKSLYYFPHHGLIKDHLFSLGKLRYFGRNTFIVYFCPSVFHSISFLGTSPFEDGNGRICRFLSKRILDLILPVPFPMFRDREAYLLAIEDGRKESDPFLAPLPLLKLSLNSAISYYKEFLQTRQKRPPNDNLYDYFIVAGSEEVGIICWITEMWEILRDGSYTDCDFGVIIRVKKPFVTDWISDI</sequence>
<proteinExistence type="predicted"/>
<dbReference type="PROSITE" id="PS51459">
    <property type="entry name" value="FIDO"/>
    <property type="match status" value="1"/>
</dbReference>
<accession>A0AAD5TXB2</accession>
<protein>
    <recommendedName>
        <fullName evidence="1">Fido domain-containing protein</fullName>
    </recommendedName>
</protein>
<evidence type="ECO:0000313" key="2">
    <source>
        <dbReference type="EMBL" id="KAJ3214295.1"/>
    </source>
</evidence>
<feature type="non-terminal residue" evidence="2">
    <location>
        <position position="265"/>
    </location>
</feature>